<organism evidence="1 2">
    <name type="scientific">Mucilaginibacter hurinus</name>
    <dbReference type="NCBI Taxonomy" id="2201324"/>
    <lineage>
        <taxon>Bacteria</taxon>
        <taxon>Pseudomonadati</taxon>
        <taxon>Bacteroidota</taxon>
        <taxon>Sphingobacteriia</taxon>
        <taxon>Sphingobacteriales</taxon>
        <taxon>Sphingobacteriaceae</taxon>
        <taxon>Mucilaginibacter</taxon>
    </lineage>
</organism>
<sequence length="161" mass="18605">MIFAPFFTISIIVLANVVFNYKNNKVQLHQRELLIERLKNKIVYDLPGIKCDFILIGQGRHDYRFNQCDIYVTDDALIVLGYGFLLAKLHCRPLIFTKNVNHYSYEFPGANVIMPDKFNPYSVDSEVYIEFGQAGFTSTNVTYNLKGIPEEGRKKMEILIP</sequence>
<gene>
    <name evidence="1" type="ORF">DJ568_04600</name>
</gene>
<comment type="caution">
    <text evidence="1">The sequence shown here is derived from an EMBL/GenBank/DDBJ whole genome shotgun (WGS) entry which is preliminary data.</text>
</comment>
<proteinExistence type="predicted"/>
<evidence type="ECO:0000313" key="2">
    <source>
        <dbReference type="Proteomes" id="UP000253209"/>
    </source>
</evidence>
<dbReference type="OrthoDB" id="1257851at2"/>
<evidence type="ECO:0000313" key="1">
    <source>
        <dbReference type="EMBL" id="RCH56032.1"/>
    </source>
</evidence>
<reference evidence="1 2" key="1">
    <citation type="submission" date="2018-05" db="EMBL/GenBank/DDBJ databases">
        <title>Mucilaginibacter hurinus sp. nov., isolated from briquette warehouse soil.</title>
        <authorList>
            <person name="Choi L."/>
        </authorList>
    </citation>
    <scope>NUCLEOTIDE SEQUENCE [LARGE SCALE GENOMIC DNA]</scope>
    <source>
        <strain evidence="1 2">ZR32</strain>
    </source>
</reference>
<dbReference type="Proteomes" id="UP000253209">
    <property type="component" value="Unassembled WGS sequence"/>
</dbReference>
<keyword evidence="2" id="KW-1185">Reference proteome</keyword>
<dbReference type="RefSeq" id="WP_114004069.1">
    <property type="nucleotide sequence ID" value="NZ_QGDC01000002.1"/>
</dbReference>
<dbReference type="EMBL" id="QGDC01000002">
    <property type="protein sequence ID" value="RCH56032.1"/>
    <property type="molecule type" value="Genomic_DNA"/>
</dbReference>
<accession>A0A367GRE4</accession>
<dbReference type="AlphaFoldDB" id="A0A367GRE4"/>
<protein>
    <submittedName>
        <fullName evidence="1">Uncharacterized protein</fullName>
    </submittedName>
</protein>
<name>A0A367GRE4_9SPHI</name>